<feature type="transmembrane region" description="Helical" evidence="5">
    <location>
        <begin position="319"/>
        <end position="339"/>
    </location>
</feature>
<sequence length="553" mass="58046">MPFPEWLGDYRKEWARPDIIAGLTVAAVVIPKALAYATIAGLPVQVGLYTAFAPMLIYALLGTSRVLSASTTTTIAILVATALDGVASANDTANLLTASATLTCLVGVILIVARLLRLGFVANFISEPVLIGFKAGVGIVIVVDQVPKLLGIHFHKGSFFHNLLATVQGVPQASLVTVAVGVAMIGLLIAMERFVPRAPAPLIAVAAGIAGVSLLGLSAYGVATVGKVPTGLPAFTPPDPQMMMALWPPALGIALMSFTETIAAGRAFAKSGEPTPQPNQELLATGLANLGGAFFGAMAAGGGTTQTAVNRLSGARSQLSGLVTSLAALGTMLLLAPLIGLMPEATLAAVVIVYSVGLIQPAEFREILKVRRMEFVWALVALVGVVLVGTLEGIVVAIIVSMVALAHQVSDPPVYVLGRKPGTNVFRPQSSEHPEDETFPGMLMLRPEGRIFFANAQRIGQKMRLPVSVAKPKVVALDLAGVFDFEFTALKMLTEAEKKLREEERITVWLVGLNPGVLAMVRRSPLGETLGEDRMFFNMDHAVARYHAGEAGG</sequence>
<dbReference type="PROSITE" id="PS01130">
    <property type="entry name" value="SLC26A"/>
    <property type="match status" value="1"/>
</dbReference>
<dbReference type="SUPFAM" id="SSF52091">
    <property type="entry name" value="SpoIIaa-like"/>
    <property type="match status" value="1"/>
</dbReference>
<reference evidence="7 8" key="1">
    <citation type="journal article" date="2024" name="Chem. Sci.">
        <title>Discovery of megapolipeptins by genome mining of a Burkholderiales bacteria collection.</title>
        <authorList>
            <person name="Paulo B.S."/>
            <person name="Recchia M.J.J."/>
            <person name="Lee S."/>
            <person name="Fergusson C.H."/>
            <person name="Romanowski S.B."/>
            <person name="Hernandez A."/>
            <person name="Krull N."/>
            <person name="Liu D.Y."/>
            <person name="Cavanagh H."/>
            <person name="Bos A."/>
            <person name="Gray C.A."/>
            <person name="Murphy B.T."/>
            <person name="Linington R.G."/>
            <person name="Eustaquio A.S."/>
        </authorList>
    </citation>
    <scope>NUCLEOTIDE SEQUENCE [LARGE SCALE GENOMIC DNA]</scope>
    <source>
        <strain evidence="7 8">RL17-350-BIC-A</strain>
    </source>
</reference>
<keyword evidence="4 5" id="KW-0472">Membrane</keyword>
<feature type="domain" description="STAS" evidence="6">
    <location>
        <begin position="432"/>
        <end position="546"/>
    </location>
</feature>
<feature type="transmembrane region" description="Helical" evidence="5">
    <location>
        <begin position="95"/>
        <end position="116"/>
    </location>
</feature>
<gene>
    <name evidence="7" type="ORF">PQR57_45545</name>
</gene>
<proteinExistence type="predicted"/>
<evidence type="ECO:0000313" key="8">
    <source>
        <dbReference type="Proteomes" id="UP001629230"/>
    </source>
</evidence>
<dbReference type="Pfam" id="PF01740">
    <property type="entry name" value="STAS"/>
    <property type="match status" value="1"/>
</dbReference>
<dbReference type="Gene3D" id="3.30.750.24">
    <property type="entry name" value="STAS domain"/>
    <property type="match status" value="1"/>
</dbReference>
<dbReference type="InterPro" id="IPR018045">
    <property type="entry name" value="S04_transporter_CS"/>
</dbReference>
<dbReference type="Pfam" id="PF00916">
    <property type="entry name" value="Sulfate_transp"/>
    <property type="match status" value="1"/>
</dbReference>
<dbReference type="RefSeq" id="WP_408183100.1">
    <property type="nucleotide sequence ID" value="NZ_JAQQEZ010000084.1"/>
</dbReference>
<feature type="transmembrane region" description="Helical" evidence="5">
    <location>
        <begin position="345"/>
        <end position="364"/>
    </location>
</feature>
<keyword evidence="8" id="KW-1185">Reference proteome</keyword>
<organism evidence="7 8">
    <name type="scientific">Paraburkholderia dipogonis</name>
    <dbReference type="NCBI Taxonomy" id="1211383"/>
    <lineage>
        <taxon>Bacteria</taxon>
        <taxon>Pseudomonadati</taxon>
        <taxon>Pseudomonadota</taxon>
        <taxon>Betaproteobacteria</taxon>
        <taxon>Burkholderiales</taxon>
        <taxon>Burkholderiaceae</taxon>
        <taxon>Paraburkholderia</taxon>
    </lineage>
</organism>
<name>A0ABW9B803_9BURK</name>
<dbReference type="InterPro" id="IPR001902">
    <property type="entry name" value="SLC26A/SulP_fam"/>
</dbReference>
<keyword evidence="3 5" id="KW-1133">Transmembrane helix</keyword>
<dbReference type="InterPro" id="IPR011547">
    <property type="entry name" value="SLC26A/SulP_dom"/>
</dbReference>
<comment type="subcellular location">
    <subcellularLocation>
        <location evidence="1">Membrane</location>
        <topology evidence="1">Multi-pass membrane protein</topology>
    </subcellularLocation>
</comment>
<evidence type="ECO:0000313" key="7">
    <source>
        <dbReference type="EMBL" id="MFM0008161.1"/>
    </source>
</evidence>
<evidence type="ECO:0000256" key="3">
    <source>
        <dbReference type="ARBA" id="ARBA00022989"/>
    </source>
</evidence>
<comment type="caution">
    <text evidence="7">The sequence shown here is derived from an EMBL/GenBank/DDBJ whole genome shotgun (WGS) entry which is preliminary data.</text>
</comment>
<feature type="transmembrane region" description="Helical" evidence="5">
    <location>
        <begin position="56"/>
        <end position="83"/>
    </location>
</feature>
<accession>A0ABW9B803</accession>
<dbReference type="CDD" id="cd07042">
    <property type="entry name" value="STAS_SulP_like_sulfate_transporter"/>
    <property type="match status" value="1"/>
</dbReference>
<dbReference type="InterPro" id="IPR002645">
    <property type="entry name" value="STAS_dom"/>
</dbReference>
<evidence type="ECO:0000259" key="6">
    <source>
        <dbReference type="PROSITE" id="PS50801"/>
    </source>
</evidence>
<feature type="transmembrane region" description="Helical" evidence="5">
    <location>
        <begin position="128"/>
        <end position="150"/>
    </location>
</feature>
<dbReference type="InterPro" id="IPR036513">
    <property type="entry name" value="STAS_dom_sf"/>
</dbReference>
<dbReference type="EMBL" id="JAQQEZ010000084">
    <property type="protein sequence ID" value="MFM0008161.1"/>
    <property type="molecule type" value="Genomic_DNA"/>
</dbReference>
<feature type="transmembrane region" description="Helical" evidence="5">
    <location>
        <begin position="202"/>
        <end position="223"/>
    </location>
</feature>
<evidence type="ECO:0000256" key="4">
    <source>
        <dbReference type="ARBA" id="ARBA00023136"/>
    </source>
</evidence>
<feature type="transmembrane region" description="Helical" evidence="5">
    <location>
        <begin position="170"/>
        <end position="190"/>
    </location>
</feature>
<dbReference type="Proteomes" id="UP001629230">
    <property type="component" value="Unassembled WGS sequence"/>
</dbReference>
<evidence type="ECO:0000256" key="5">
    <source>
        <dbReference type="SAM" id="Phobius"/>
    </source>
</evidence>
<keyword evidence="2 5" id="KW-0812">Transmembrane</keyword>
<evidence type="ECO:0000256" key="1">
    <source>
        <dbReference type="ARBA" id="ARBA00004141"/>
    </source>
</evidence>
<dbReference type="PROSITE" id="PS50801">
    <property type="entry name" value="STAS"/>
    <property type="match status" value="1"/>
</dbReference>
<evidence type="ECO:0000256" key="2">
    <source>
        <dbReference type="ARBA" id="ARBA00022692"/>
    </source>
</evidence>
<feature type="transmembrane region" description="Helical" evidence="5">
    <location>
        <begin position="243"/>
        <end position="263"/>
    </location>
</feature>
<feature type="transmembrane region" description="Helical" evidence="5">
    <location>
        <begin position="376"/>
        <end position="405"/>
    </location>
</feature>
<protein>
    <submittedName>
        <fullName evidence="7">SulP family inorganic anion transporter</fullName>
    </submittedName>
</protein>
<dbReference type="PANTHER" id="PTHR11814">
    <property type="entry name" value="SULFATE TRANSPORTER"/>
    <property type="match status" value="1"/>
</dbReference>